<organism evidence="2 3">
    <name type="scientific">Cordyceps militaris</name>
    <name type="common">Caterpillar fungus</name>
    <name type="synonym">Clavaria militaris</name>
    <dbReference type="NCBI Taxonomy" id="73501"/>
    <lineage>
        <taxon>Eukaryota</taxon>
        <taxon>Fungi</taxon>
        <taxon>Dikarya</taxon>
        <taxon>Ascomycota</taxon>
        <taxon>Pezizomycotina</taxon>
        <taxon>Sordariomycetes</taxon>
        <taxon>Hypocreomycetidae</taxon>
        <taxon>Hypocreales</taxon>
        <taxon>Cordycipitaceae</taxon>
        <taxon>Cordyceps</taxon>
    </lineage>
</organism>
<evidence type="ECO:0000313" key="2">
    <source>
        <dbReference type="EMBL" id="ATY65946.1"/>
    </source>
</evidence>
<sequence length="191" mass="21422">MTQSFNLSAGPDTDIWKKPPTKDVFNAPFTTHSSNPTGQFRSAQVTFSAAYTQRYDQAGLLFRLTHPTQPAQRKWVKTGIELYEGRPRLSTVSCDTWADWSVGPVADAGEVATGRRGVTVRVRSEGDDNGRSWWVYCVDGETETPLREICWVADAQYTEWTLDVAALVARPAKEGTEQLHAEFEDFTVEWA</sequence>
<gene>
    <name evidence="2" type="ORF">A9K55_001266</name>
</gene>
<dbReference type="Pfam" id="PF07081">
    <property type="entry name" value="DUF1349"/>
    <property type="match status" value="1"/>
</dbReference>
<evidence type="ECO:0000256" key="1">
    <source>
        <dbReference type="SAM" id="MobiDB-lite"/>
    </source>
</evidence>
<dbReference type="Proteomes" id="UP000323067">
    <property type="component" value="Chromosome iii"/>
</dbReference>
<dbReference type="InterPro" id="IPR009784">
    <property type="entry name" value="DUF1349"/>
</dbReference>
<dbReference type="Gene3D" id="2.60.120.200">
    <property type="match status" value="1"/>
</dbReference>
<proteinExistence type="predicted"/>
<name>A0A2H4SS64_CORMI</name>
<dbReference type="VEuPathDB" id="FungiDB:CCM_08328"/>
<evidence type="ECO:0000313" key="3">
    <source>
        <dbReference type="Proteomes" id="UP000323067"/>
    </source>
</evidence>
<reference evidence="2 3" key="1">
    <citation type="journal article" date="2017" name="BMC Genomics">
        <title>Chromosome level assembly and secondary metabolite potential of the parasitic fungus Cordyceps militaris.</title>
        <authorList>
            <person name="Kramer G.J."/>
            <person name="Nodwell J.R."/>
        </authorList>
    </citation>
    <scope>NUCLEOTIDE SEQUENCE [LARGE SCALE GENOMIC DNA]</scope>
    <source>
        <strain evidence="2 3">ATCC 34164</strain>
    </source>
</reference>
<feature type="region of interest" description="Disordered" evidence="1">
    <location>
        <begin position="1"/>
        <end position="20"/>
    </location>
</feature>
<dbReference type="AlphaFoldDB" id="A0A2H4SS64"/>
<accession>A0A2H4SS64</accession>
<dbReference type="PANTHER" id="PTHR35332:SF2">
    <property type="entry name" value="REGULATION OF ENOLASE PROTEIN 1"/>
    <property type="match status" value="1"/>
</dbReference>
<dbReference type="PANTHER" id="PTHR35332">
    <property type="entry name" value="REGULATION OF ENOLASE PROTEIN 1"/>
    <property type="match status" value="1"/>
</dbReference>
<protein>
    <submittedName>
        <fullName evidence="2">Uncharacterized protein</fullName>
    </submittedName>
</protein>
<dbReference type="VEuPathDB" id="FungiDB:A9K55_001266"/>
<dbReference type="EMBL" id="CP023326">
    <property type="protein sequence ID" value="ATY65946.1"/>
    <property type="molecule type" value="Genomic_DNA"/>
</dbReference>
<dbReference type="OrthoDB" id="42525at2759"/>